<dbReference type="Proteomes" id="UP001487740">
    <property type="component" value="Unassembled WGS sequence"/>
</dbReference>
<sequence>MRKDCLRCSHVLFPTVQQIFGDLDGRPFTFFETSLVRPRSWLEKSTLPPVQLVNEAADGRRLDSGGDKMKKLICLLPFPLRARPRNTAPTSGLRSPSRGC</sequence>
<name>A0AAW0V6R4_SCYPA</name>
<protein>
    <submittedName>
        <fullName evidence="1">Uncharacterized protein</fullName>
    </submittedName>
</protein>
<dbReference type="EMBL" id="JARAKH010000001">
    <property type="protein sequence ID" value="KAK8407061.1"/>
    <property type="molecule type" value="Genomic_DNA"/>
</dbReference>
<dbReference type="AlphaFoldDB" id="A0AAW0V6R4"/>
<proteinExistence type="predicted"/>
<keyword evidence="2" id="KW-1185">Reference proteome</keyword>
<organism evidence="1 2">
    <name type="scientific">Scylla paramamosain</name>
    <name type="common">Mud crab</name>
    <dbReference type="NCBI Taxonomy" id="85552"/>
    <lineage>
        <taxon>Eukaryota</taxon>
        <taxon>Metazoa</taxon>
        <taxon>Ecdysozoa</taxon>
        <taxon>Arthropoda</taxon>
        <taxon>Crustacea</taxon>
        <taxon>Multicrustacea</taxon>
        <taxon>Malacostraca</taxon>
        <taxon>Eumalacostraca</taxon>
        <taxon>Eucarida</taxon>
        <taxon>Decapoda</taxon>
        <taxon>Pleocyemata</taxon>
        <taxon>Brachyura</taxon>
        <taxon>Eubrachyura</taxon>
        <taxon>Portunoidea</taxon>
        <taxon>Portunidae</taxon>
        <taxon>Portuninae</taxon>
        <taxon>Scylla</taxon>
    </lineage>
</organism>
<accession>A0AAW0V6R4</accession>
<evidence type="ECO:0000313" key="1">
    <source>
        <dbReference type="EMBL" id="KAK8407061.1"/>
    </source>
</evidence>
<reference evidence="1 2" key="1">
    <citation type="submission" date="2023-03" db="EMBL/GenBank/DDBJ databases">
        <title>High-quality genome of Scylla paramamosain provides insights in environmental adaptation.</title>
        <authorList>
            <person name="Zhang L."/>
        </authorList>
    </citation>
    <scope>NUCLEOTIDE SEQUENCE [LARGE SCALE GENOMIC DNA]</scope>
    <source>
        <strain evidence="1">LZ_2023a</strain>
        <tissue evidence="1">Muscle</tissue>
    </source>
</reference>
<evidence type="ECO:0000313" key="2">
    <source>
        <dbReference type="Proteomes" id="UP001487740"/>
    </source>
</evidence>
<comment type="caution">
    <text evidence="1">The sequence shown here is derived from an EMBL/GenBank/DDBJ whole genome shotgun (WGS) entry which is preliminary data.</text>
</comment>
<gene>
    <name evidence="1" type="ORF">O3P69_001995</name>
</gene>